<proteinExistence type="predicted"/>
<dbReference type="EMBL" id="JAESND010000006">
    <property type="protein sequence ID" value="MBM3116737.1"/>
    <property type="molecule type" value="Genomic_DNA"/>
</dbReference>
<name>A0ABS2BMA6_9NEIS</name>
<dbReference type="PANTHER" id="PTHR34290:SF2">
    <property type="entry name" value="OS04G0668800 PROTEIN"/>
    <property type="match status" value="1"/>
</dbReference>
<gene>
    <name evidence="1" type="ORF">JMJ54_12935</name>
</gene>
<evidence type="ECO:0000313" key="2">
    <source>
        <dbReference type="Proteomes" id="UP000809431"/>
    </source>
</evidence>
<organism evidence="1 2">
    <name type="scientific">Jeongeupia naejangsanensis</name>
    <dbReference type="NCBI Taxonomy" id="613195"/>
    <lineage>
        <taxon>Bacteria</taxon>
        <taxon>Pseudomonadati</taxon>
        <taxon>Pseudomonadota</taxon>
        <taxon>Betaproteobacteria</taxon>
        <taxon>Neisseriales</taxon>
        <taxon>Chitinibacteraceae</taxon>
        <taxon>Jeongeupia</taxon>
    </lineage>
</organism>
<sequence length="137" mass="15719">MTTLTLYYDGLCPFCVAEMQRLHRWDRAGQLGFVDISQAGFDPAELGVDTAALGLELHGRDANGRMLVGIDTMLAAYTLVGRGWLVAPLRVAVFRPHLARWYRWFARNRYRISRWLGYRPITRCDGDRCKIGNPFLR</sequence>
<accession>A0ABS2BMA6</accession>
<dbReference type="PANTHER" id="PTHR34290">
    <property type="entry name" value="SI:CH73-390P7.2"/>
    <property type="match status" value="1"/>
</dbReference>
<keyword evidence="2" id="KW-1185">Reference proteome</keyword>
<dbReference type="Proteomes" id="UP000809431">
    <property type="component" value="Unassembled WGS sequence"/>
</dbReference>
<evidence type="ECO:0000313" key="1">
    <source>
        <dbReference type="EMBL" id="MBM3116737.1"/>
    </source>
</evidence>
<dbReference type="InterPro" id="IPR044691">
    <property type="entry name" value="DCC1_Trx"/>
</dbReference>
<reference evidence="1 2" key="1">
    <citation type="submission" date="2021-01" db="EMBL/GenBank/DDBJ databases">
        <title>Draft Genome Sequence and Polyhydroxyalkanoate Biosynthetic Potential of Jeongeupia naejangsanensis Type Strain DSM 24253.</title>
        <authorList>
            <person name="Turrini P."/>
            <person name="Artuso I."/>
            <person name="Lugli G.A."/>
            <person name="Frangipani E."/>
            <person name="Ventura M."/>
            <person name="Visca P."/>
        </authorList>
    </citation>
    <scope>NUCLEOTIDE SEQUENCE [LARGE SCALE GENOMIC DNA]</scope>
    <source>
        <strain evidence="1 2">DSM 24253</strain>
    </source>
</reference>
<dbReference type="RefSeq" id="WP_203538972.1">
    <property type="nucleotide sequence ID" value="NZ_JAESND010000006.1"/>
</dbReference>
<comment type="caution">
    <text evidence="1">The sequence shown here is derived from an EMBL/GenBank/DDBJ whole genome shotgun (WGS) entry which is preliminary data.</text>
</comment>
<dbReference type="Pfam" id="PF04134">
    <property type="entry name" value="DCC1-like"/>
    <property type="match status" value="1"/>
</dbReference>
<dbReference type="InterPro" id="IPR007263">
    <property type="entry name" value="DCC1-like"/>
</dbReference>
<protein>
    <submittedName>
        <fullName evidence="1">DUF393 domain-containing protein</fullName>
    </submittedName>
</protein>